<name>A0A0W0FNL2_MONRR</name>
<evidence type="ECO:0000313" key="1">
    <source>
        <dbReference type="EMBL" id="KTB37923.1"/>
    </source>
</evidence>
<reference evidence="1 2" key="1">
    <citation type="submission" date="2015-12" db="EMBL/GenBank/DDBJ databases">
        <title>Draft genome sequence of Moniliophthora roreri, the causal agent of frosty pod rot of cacao.</title>
        <authorList>
            <person name="Aime M.C."/>
            <person name="Diaz-Valderrama J.R."/>
            <person name="Kijpornyongpan T."/>
            <person name="Phillips-Mora W."/>
        </authorList>
    </citation>
    <scope>NUCLEOTIDE SEQUENCE [LARGE SCALE GENOMIC DNA]</scope>
    <source>
        <strain evidence="1 2">MCA 2952</strain>
    </source>
</reference>
<accession>A0A0W0FNL2</accession>
<dbReference type="AlphaFoldDB" id="A0A0W0FNL2"/>
<dbReference type="Proteomes" id="UP000054988">
    <property type="component" value="Unassembled WGS sequence"/>
</dbReference>
<protein>
    <submittedName>
        <fullName evidence="1">Uncharacterized protein</fullName>
    </submittedName>
</protein>
<evidence type="ECO:0000313" key="2">
    <source>
        <dbReference type="Proteomes" id="UP000054988"/>
    </source>
</evidence>
<organism evidence="1 2">
    <name type="scientific">Moniliophthora roreri</name>
    <name type="common">Frosty pod rot fungus</name>
    <name type="synonym">Monilia roreri</name>
    <dbReference type="NCBI Taxonomy" id="221103"/>
    <lineage>
        <taxon>Eukaryota</taxon>
        <taxon>Fungi</taxon>
        <taxon>Dikarya</taxon>
        <taxon>Basidiomycota</taxon>
        <taxon>Agaricomycotina</taxon>
        <taxon>Agaricomycetes</taxon>
        <taxon>Agaricomycetidae</taxon>
        <taxon>Agaricales</taxon>
        <taxon>Marasmiineae</taxon>
        <taxon>Marasmiaceae</taxon>
        <taxon>Moniliophthora</taxon>
    </lineage>
</organism>
<comment type="caution">
    <text evidence="1">The sequence shown here is derived from an EMBL/GenBank/DDBJ whole genome shotgun (WGS) entry which is preliminary data.</text>
</comment>
<gene>
    <name evidence="1" type="ORF">WG66_9485</name>
</gene>
<sequence>MSTSANRNTVYLSGASLSLVQSYPDEIVYTQPFFPSTYKLLYILNLWDEEEEEDDNEGDDRDLHPIRISNNPTTWPMAQTEEVYAQLNALFARWEPTALSTVETTIVRFGDNLRLGIYLETATSNDGLVKLRDRTLPSAIELLMSILQDLTTTMIFMEMANNDQDDDAGPQGQTEFVEGRDMYVIDNKGARIQLAKFDREWRPREVISLNLEVRA</sequence>
<proteinExistence type="predicted"/>
<dbReference type="EMBL" id="LATX01001800">
    <property type="protein sequence ID" value="KTB37923.1"/>
    <property type="molecule type" value="Genomic_DNA"/>
</dbReference>